<accession>A0A0B3WS66</accession>
<feature type="binding site" evidence="4">
    <location>
        <position position="89"/>
    </location>
    <ligand>
        <name>Zn(2+)</name>
        <dbReference type="ChEBI" id="CHEBI:29105"/>
    </ligand>
</feature>
<evidence type="ECO:0000256" key="2">
    <source>
        <dbReference type="ARBA" id="ARBA00022723"/>
    </source>
</evidence>
<gene>
    <name evidence="4" type="primary">hypA</name>
    <name evidence="5" type="ORF">QX51_08515</name>
</gene>
<dbReference type="Pfam" id="PF01155">
    <property type="entry name" value="HypA"/>
    <property type="match status" value="1"/>
</dbReference>
<reference evidence="5 6" key="1">
    <citation type="submission" date="2014-12" db="EMBL/GenBank/DDBJ databases">
        <title>Draft genome sequence of Terrisporobacter sp. 08-306576, isolated from the blood culture of a bacteremia patient.</title>
        <authorList>
            <person name="Lund L.C."/>
            <person name="Sydenham T.V."/>
            <person name="Hogh S.V."/>
            <person name="Skov M.N."/>
            <person name="Kemp M."/>
            <person name="Justesen U.S."/>
        </authorList>
    </citation>
    <scope>NUCLEOTIDE SEQUENCE [LARGE SCALE GENOMIC DNA]</scope>
    <source>
        <strain evidence="5 6">08-306576</strain>
    </source>
</reference>
<comment type="function">
    <text evidence="4">Involved in the maturation of [NiFe] hydrogenases. Required for nickel insertion into the metal center of the hydrogenase.</text>
</comment>
<dbReference type="PANTHER" id="PTHR34535:SF3">
    <property type="entry name" value="HYDROGENASE MATURATION FACTOR HYPA"/>
    <property type="match status" value="1"/>
</dbReference>
<dbReference type="RefSeq" id="WP_039679486.1">
    <property type="nucleotide sequence ID" value="NZ_JAWGXO010000006.1"/>
</dbReference>
<dbReference type="GO" id="GO:0016151">
    <property type="term" value="F:nickel cation binding"/>
    <property type="evidence" value="ECO:0007669"/>
    <property type="project" value="UniProtKB-UniRule"/>
</dbReference>
<evidence type="ECO:0000256" key="4">
    <source>
        <dbReference type="HAMAP-Rule" id="MF_00213"/>
    </source>
</evidence>
<dbReference type="Gene3D" id="3.30.2320.80">
    <property type="match status" value="1"/>
</dbReference>
<keyword evidence="6" id="KW-1185">Reference proteome</keyword>
<keyword evidence="1 4" id="KW-0533">Nickel</keyword>
<sequence>MHELGVVIEVVKTVENVAVENNLTKIEKLVLQIGELSSMIPKYIESCYPVAVDNTILQDTKLEIEVMPGNGMCKSCNKVFNIKEYNGVCPYCDSKVWELLSGKEFIIKEIVAY</sequence>
<dbReference type="InterPro" id="IPR000688">
    <property type="entry name" value="HypA/HybF"/>
</dbReference>
<dbReference type="PIRSF" id="PIRSF004761">
    <property type="entry name" value="Hydrgn_mat_HypA"/>
    <property type="match status" value="1"/>
</dbReference>
<keyword evidence="3 4" id="KW-0862">Zinc</keyword>
<dbReference type="EMBL" id="JWHR01000076">
    <property type="protein sequence ID" value="KHS57400.1"/>
    <property type="molecule type" value="Genomic_DNA"/>
</dbReference>
<organism evidence="5 6">
    <name type="scientific">Terrisporobacter othiniensis</name>
    <dbReference type="NCBI Taxonomy" id="1577792"/>
    <lineage>
        <taxon>Bacteria</taxon>
        <taxon>Bacillati</taxon>
        <taxon>Bacillota</taxon>
        <taxon>Clostridia</taxon>
        <taxon>Peptostreptococcales</taxon>
        <taxon>Peptostreptococcaceae</taxon>
        <taxon>Terrisporobacter</taxon>
    </lineage>
</organism>
<keyword evidence="2 4" id="KW-0479">Metal-binding</keyword>
<evidence type="ECO:0000256" key="3">
    <source>
        <dbReference type="ARBA" id="ARBA00022833"/>
    </source>
</evidence>
<dbReference type="PANTHER" id="PTHR34535">
    <property type="entry name" value="HYDROGENASE MATURATION FACTOR HYPA"/>
    <property type="match status" value="1"/>
</dbReference>
<dbReference type="HAMAP" id="MF_00213">
    <property type="entry name" value="HypA_HybF"/>
    <property type="match status" value="1"/>
</dbReference>
<feature type="binding site" evidence="4">
    <location>
        <position position="76"/>
    </location>
    <ligand>
        <name>Zn(2+)</name>
        <dbReference type="ChEBI" id="CHEBI:29105"/>
    </ligand>
</feature>
<comment type="caution">
    <text evidence="5">The sequence shown here is derived from an EMBL/GenBank/DDBJ whole genome shotgun (WGS) entry which is preliminary data.</text>
</comment>
<comment type="similarity">
    <text evidence="4">Belongs to the HypA/HybF family.</text>
</comment>
<evidence type="ECO:0000256" key="1">
    <source>
        <dbReference type="ARBA" id="ARBA00022596"/>
    </source>
</evidence>
<feature type="binding site" evidence="4">
    <location>
        <position position="73"/>
    </location>
    <ligand>
        <name>Zn(2+)</name>
        <dbReference type="ChEBI" id="CHEBI:29105"/>
    </ligand>
</feature>
<proteinExistence type="inferred from homology"/>
<protein>
    <recommendedName>
        <fullName evidence="4">Hydrogenase maturation factor HypA</fullName>
    </recommendedName>
</protein>
<dbReference type="STRING" id="1577792.QX51_08515"/>
<dbReference type="AlphaFoldDB" id="A0A0B3WS66"/>
<dbReference type="OrthoDB" id="9800361at2"/>
<name>A0A0B3WS66_9FIRM</name>
<evidence type="ECO:0000313" key="6">
    <source>
        <dbReference type="Proteomes" id="UP000031189"/>
    </source>
</evidence>
<dbReference type="GO" id="GO:0008270">
    <property type="term" value="F:zinc ion binding"/>
    <property type="evidence" value="ECO:0007669"/>
    <property type="project" value="UniProtKB-UniRule"/>
</dbReference>
<evidence type="ECO:0000313" key="5">
    <source>
        <dbReference type="EMBL" id="KHS57400.1"/>
    </source>
</evidence>
<feature type="binding site" evidence="4">
    <location>
        <position position="92"/>
    </location>
    <ligand>
        <name>Zn(2+)</name>
        <dbReference type="ChEBI" id="CHEBI:29105"/>
    </ligand>
</feature>
<dbReference type="Proteomes" id="UP000031189">
    <property type="component" value="Unassembled WGS sequence"/>
</dbReference>
<dbReference type="GO" id="GO:0051604">
    <property type="term" value="P:protein maturation"/>
    <property type="evidence" value="ECO:0007669"/>
    <property type="project" value="InterPro"/>
</dbReference>
<feature type="binding site" evidence="4">
    <location>
        <position position="2"/>
    </location>
    <ligand>
        <name>Ni(2+)</name>
        <dbReference type="ChEBI" id="CHEBI:49786"/>
    </ligand>
</feature>